<feature type="domain" description="TnsA endonuclease N-terminal" evidence="1">
    <location>
        <begin position="41"/>
        <end position="135"/>
    </location>
</feature>
<gene>
    <name evidence="2" type="ORF">METZ01_LOCUS475804</name>
</gene>
<dbReference type="InterPro" id="IPR014833">
    <property type="entry name" value="TnsA_N"/>
</dbReference>
<proteinExistence type="inferred from homology"/>
<dbReference type="EMBL" id="UINC01202924">
    <property type="protein sequence ID" value="SVE22950.1"/>
    <property type="molecule type" value="Genomic_DNA"/>
</dbReference>
<protein>
    <recommendedName>
        <fullName evidence="1">TnsA endonuclease N-terminal domain-containing protein</fullName>
    </recommendedName>
</protein>
<reference evidence="2" key="1">
    <citation type="submission" date="2018-05" db="EMBL/GenBank/DDBJ databases">
        <authorList>
            <person name="Lanie J.A."/>
            <person name="Ng W.-L."/>
            <person name="Kazmierczak K.M."/>
            <person name="Andrzejewski T.M."/>
            <person name="Davidsen T.M."/>
            <person name="Wayne K.J."/>
            <person name="Tettelin H."/>
            <person name="Glass J.I."/>
            <person name="Rusch D."/>
            <person name="Podicherti R."/>
            <person name="Tsui H.-C.T."/>
            <person name="Winkler M.E."/>
        </authorList>
    </citation>
    <scope>NUCLEOTIDE SEQUENCE</scope>
</reference>
<name>A0A383BSX9_9ZZZZ</name>
<dbReference type="HAMAP" id="MF_04160">
    <property type="entry name" value="NUCL_HEAD_T4"/>
    <property type="match status" value="1"/>
</dbReference>
<dbReference type="GO" id="GO:0004519">
    <property type="term" value="F:endonuclease activity"/>
    <property type="evidence" value="ECO:0007669"/>
    <property type="project" value="InterPro"/>
</dbReference>
<dbReference type="GO" id="GO:0004527">
    <property type="term" value="F:exonuclease activity"/>
    <property type="evidence" value="ECO:0007669"/>
    <property type="project" value="InterPro"/>
</dbReference>
<dbReference type="Gene3D" id="3.40.91.30">
    <property type="match status" value="1"/>
</dbReference>
<evidence type="ECO:0000313" key="2">
    <source>
        <dbReference type="EMBL" id="SVE22950.1"/>
    </source>
</evidence>
<dbReference type="Pfam" id="PF08722">
    <property type="entry name" value="Tn7_TnsA-like_N"/>
    <property type="match status" value="1"/>
</dbReference>
<organism evidence="2">
    <name type="scientific">marine metagenome</name>
    <dbReference type="NCBI Taxonomy" id="408172"/>
    <lineage>
        <taxon>unclassified sequences</taxon>
        <taxon>metagenomes</taxon>
        <taxon>ecological metagenomes</taxon>
    </lineage>
</organism>
<sequence length="148" mass="17565">MATKYQQGHYSPQNPNKYIGKHEPIYRSGWELAFMRMCDNHPNISKWASEAQQIEYMNPFTGKRSRYIPDFFIVYTDKEGKNHAEIIEIKPYKQAEIKEARSKSDKAKVVLNMAKWEAAKQWANKAGIRFRVVTEHEIFHKMKKKKQK</sequence>
<accession>A0A383BSX9</accession>
<dbReference type="InterPro" id="IPR046390">
    <property type="entry name" value="NUCL_HEAD_T4"/>
</dbReference>
<evidence type="ECO:0000259" key="1">
    <source>
        <dbReference type="Pfam" id="PF08722"/>
    </source>
</evidence>
<dbReference type="AlphaFoldDB" id="A0A383BSX9"/>